<dbReference type="GO" id="GO:0016020">
    <property type="term" value="C:membrane"/>
    <property type="evidence" value="ECO:0007669"/>
    <property type="project" value="UniProtKB-SubCell"/>
</dbReference>
<evidence type="ECO:0000256" key="6">
    <source>
        <dbReference type="ARBA" id="ARBA00022989"/>
    </source>
</evidence>
<feature type="region of interest" description="Disordered" evidence="9">
    <location>
        <begin position="182"/>
        <end position="215"/>
    </location>
</feature>
<evidence type="ECO:0000256" key="3">
    <source>
        <dbReference type="ARBA" id="ARBA00022723"/>
    </source>
</evidence>
<evidence type="ECO:0000259" key="11">
    <source>
        <dbReference type="PROSITE" id="PS50089"/>
    </source>
</evidence>
<dbReference type="SUPFAM" id="SSF57850">
    <property type="entry name" value="RING/U-box"/>
    <property type="match status" value="1"/>
</dbReference>
<dbReference type="Gene3D" id="3.30.40.10">
    <property type="entry name" value="Zinc/RING finger domain, C3HC4 (zinc finger)"/>
    <property type="match status" value="1"/>
</dbReference>
<dbReference type="Proteomes" id="UP000076532">
    <property type="component" value="Unassembled WGS sequence"/>
</dbReference>
<dbReference type="InterPro" id="IPR013083">
    <property type="entry name" value="Znf_RING/FYVE/PHD"/>
</dbReference>
<keyword evidence="4 8" id="KW-0863">Zinc-finger</keyword>
<reference evidence="12 13" key="1">
    <citation type="journal article" date="2016" name="Mol. Biol. Evol.">
        <title>Comparative Genomics of Early-Diverging Mushroom-Forming Fungi Provides Insights into the Origins of Lignocellulose Decay Capabilities.</title>
        <authorList>
            <person name="Nagy L.G."/>
            <person name="Riley R."/>
            <person name="Tritt A."/>
            <person name="Adam C."/>
            <person name="Daum C."/>
            <person name="Floudas D."/>
            <person name="Sun H."/>
            <person name="Yadav J.S."/>
            <person name="Pangilinan J."/>
            <person name="Larsson K.H."/>
            <person name="Matsuura K."/>
            <person name="Barry K."/>
            <person name="Labutti K."/>
            <person name="Kuo R."/>
            <person name="Ohm R.A."/>
            <person name="Bhattacharya S.S."/>
            <person name="Shirouzu T."/>
            <person name="Yoshinaga Y."/>
            <person name="Martin F.M."/>
            <person name="Grigoriev I.V."/>
            <person name="Hibbett D.S."/>
        </authorList>
    </citation>
    <scope>NUCLEOTIDE SEQUENCE [LARGE SCALE GENOMIC DNA]</scope>
    <source>
        <strain evidence="12 13">CBS 109695</strain>
    </source>
</reference>
<name>A0A166XEP5_9AGAM</name>
<feature type="region of interest" description="Disordered" evidence="9">
    <location>
        <begin position="452"/>
        <end position="475"/>
    </location>
</feature>
<feature type="transmembrane region" description="Helical" evidence="10">
    <location>
        <begin position="289"/>
        <end position="311"/>
    </location>
</feature>
<evidence type="ECO:0000256" key="5">
    <source>
        <dbReference type="ARBA" id="ARBA00022833"/>
    </source>
</evidence>
<dbReference type="STRING" id="436010.A0A166XEP5"/>
<dbReference type="PANTHER" id="PTHR46539">
    <property type="entry name" value="E3 UBIQUITIN-PROTEIN LIGASE ATL42"/>
    <property type="match status" value="1"/>
</dbReference>
<keyword evidence="5" id="KW-0862">Zinc</keyword>
<evidence type="ECO:0000256" key="8">
    <source>
        <dbReference type="PROSITE-ProRule" id="PRU00175"/>
    </source>
</evidence>
<dbReference type="CDD" id="cd16448">
    <property type="entry name" value="RING-H2"/>
    <property type="match status" value="1"/>
</dbReference>
<evidence type="ECO:0000256" key="2">
    <source>
        <dbReference type="ARBA" id="ARBA00022692"/>
    </source>
</evidence>
<evidence type="ECO:0000256" key="4">
    <source>
        <dbReference type="ARBA" id="ARBA00022771"/>
    </source>
</evidence>
<keyword evidence="6 10" id="KW-1133">Transmembrane helix</keyword>
<keyword evidence="13" id="KW-1185">Reference proteome</keyword>
<evidence type="ECO:0000256" key="1">
    <source>
        <dbReference type="ARBA" id="ARBA00004370"/>
    </source>
</evidence>
<keyword evidence="3" id="KW-0479">Metal-binding</keyword>
<feature type="transmembrane region" description="Helical" evidence="10">
    <location>
        <begin position="235"/>
        <end position="255"/>
    </location>
</feature>
<dbReference type="OrthoDB" id="8062037at2759"/>
<feature type="domain" description="RING-type" evidence="11">
    <location>
        <begin position="441"/>
        <end position="535"/>
    </location>
</feature>
<dbReference type="Pfam" id="PF13639">
    <property type="entry name" value="zf-RING_2"/>
    <property type="match status" value="1"/>
</dbReference>
<dbReference type="PANTHER" id="PTHR46539:SF1">
    <property type="entry name" value="E3 UBIQUITIN-PROTEIN LIGASE ATL42"/>
    <property type="match status" value="1"/>
</dbReference>
<organism evidence="12 13">
    <name type="scientific">Athelia psychrophila</name>
    <dbReference type="NCBI Taxonomy" id="1759441"/>
    <lineage>
        <taxon>Eukaryota</taxon>
        <taxon>Fungi</taxon>
        <taxon>Dikarya</taxon>
        <taxon>Basidiomycota</taxon>
        <taxon>Agaricomycotina</taxon>
        <taxon>Agaricomycetes</taxon>
        <taxon>Agaricomycetidae</taxon>
        <taxon>Atheliales</taxon>
        <taxon>Atheliaceae</taxon>
        <taxon>Athelia</taxon>
    </lineage>
</organism>
<dbReference type="EMBL" id="KV417480">
    <property type="protein sequence ID" value="KZP34709.1"/>
    <property type="molecule type" value="Genomic_DNA"/>
</dbReference>
<keyword evidence="2 10" id="KW-0812">Transmembrane</keyword>
<accession>A0A166XEP5</accession>
<evidence type="ECO:0000256" key="7">
    <source>
        <dbReference type="ARBA" id="ARBA00023136"/>
    </source>
</evidence>
<dbReference type="PROSITE" id="PS50089">
    <property type="entry name" value="ZF_RING_2"/>
    <property type="match status" value="1"/>
</dbReference>
<gene>
    <name evidence="12" type="ORF">FIBSPDRAFT_810130</name>
</gene>
<dbReference type="SMART" id="SM00184">
    <property type="entry name" value="RING"/>
    <property type="match status" value="1"/>
</dbReference>
<protein>
    <recommendedName>
        <fullName evidence="11">RING-type domain-containing protein</fullName>
    </recommendedName>
</protein>
<evidence type="ECO:0000313" key="12">
    <source>
        <dbReference type="EMBL" id="KZP34709.1"/>
    </source>
</evidence>
<feature type="transmembrane region" description="Helical" evidence="10">
    <location>
        <begin position="267"/>
        <end position="283"/>
    </location>
</feature>
<comment type="subcellular location">
    <subcellularLocation>
        <location evidence="1">Membrane</location>
    </subcellularLocation>
</comment>
<dbReference type="AlphaFoldDB" id="A0A166XEP5"/>
<proteinExistence type="predicted"/>
<feature type="region of interest" description="Disordered" evidence="9">
    <location>
        <begin position="17"/>
        <end position="68"/>
    </location>
</feature>
<evidence type="ECO:0000256" key="9">
    <source>
        <dbReference type="SAM" id="MobiDB-lite"/>
    </source>
</evidence>
<feature type="compositionally biased region" description="Low complexity" evidence="9">
    <location>
        <begin position="40"/>
        <end position="64"/>
    </location>
</feature>
<evidence type="ECO:0000256" key="10">
    <source>
        <dbReference type="SAM" id="Phobius"/>
    </source>
</evidence>
<sequence>MAEDAALFELRRTMSTGDIPSSAAVPRPPRAHAPSRLRQHTAPTTTATAPAAGAMPTAQQPAPTVHDLPETEPYQSRFGRMMAFFGYGRRASKARRALVSLIWNFSWGFIQLVFIIALLTVSTHTEAKGGLHPGMNEWEACDRPLGVWDCLWVGRIFLTCGVSYWGWIRDRTARVTTADMEGGTGTNAVRPTPAAAPVLPPNSRNASRRSASEVTTPANNQAAVTLPHSHLYARLSLLSSLMTLTWFLTAHILVYTSINTCRKSSPHLWWLTFGVLGVMYLMVIEVFLLGFLVFIMAPLLFLFYNIILLCLGRHPVQNPHMIKPEIGKLPKSIVESIPLVVYIPPPPDEPEHIGSPKVPAAIYSNLMTYPPKPKTAVPKRRFAFLNRLKKNGKDESGKANSGKQAGKGKGADEGGEPLTWEDNWEAGEYPFVRLEGNRAACAICLMDFEEPTKRGGLPSTPEEEPTPAVADGPSQVVPVEEERIQEEDRDGNGPKLEDAGEGAQPLRLLACGHVFHKTCVDPWLVDVSGRCPVCQRPVEVPVARGKRRGRGRRDGDGQ</sequence>
<keyword evidence="7 10" id="KW-0472">Membrane</keyword>
<feature type="compositionally biased region" description="Basic residues" evidence="9">
    <location>
        <begin position="29"/>
        <end position="39"/>
    </location>
</feature>
<dbReference type="GO" id="GO:0008270">
    <property type="term" value="F:zinc ion binding"/>
    <property type="evidence" value="ECO:0007669"/>
    <property type="project" value="UniProtKB-KW"/>
</dbReference>
<feature type="region of interest" description="Disordered" evidence="9">
    <location>
        <begin position="391"/>
        <end position="421"/>
    </location>
</feature>
<dbReference type="InterPro" id="IPR001841">
    <property type="entry name" value="Znf_RING"/>
</dbReference>
<feature type="transmembrane region" description="Helical" evidence="10">
    <location>
        <begin position="97"/>
        <end position="121"/>
    </location>
</feature>
<evidence type="ECO:0000313" key="13">
    <source>
        <dbReference type="Proteomes" id="UP000076532"/>
    </source>
</evidence>